<dbReference type="EMBL" id="VPFL01000016">
    <property type="protein sequence ID" value="TXF11193.1"/>
    <property type="molecule type" value="Genomic_DNA"/>
</dbReference>
<dbReference type="RefSeq" id="WP_147800404.1">
    <property type="nucleotide sequence ID" value="NZ_VPFL01000016.1"/>
</dbReference>
<dbReference type="PANTHER" id="PTHR30329">
    <property type="entry name" value="STATOR ELEMENT OF FLAGELLAR MOTOR COMPLEX"/>
    <property type="match status" value="1"/>
</dbReference>
<keyword evidence="2" id="KW-0732">Signal</keyword>
<dbReference type="SUPFAM" id="SSF103088">
    <property type="entry name" value="OmpA-like"/>
    <property type="match status" value="1"/>
</dbReference>
<evidence type="ECO:0000259" key="3">
    <source>
        <dbReference type="PROSITE" id="PS51123"/>
    </source>
</evidence>
<dbReference type="PROSITE" id="PS51257">
    <property type="entry name" value="PROKAR_LIPOPROTEIN"/>
    <property type="match status" value="1"/>
</dbReference>
<organism evidence="4 5">
    <name type="scientific">Pelomicrobium methylotrophicum</name>
    <dbReference type="NCBI Taxonomy" id="2602750"/>
    <lineage>
        <taxon>Bacteria</taxon>
        <taxon>Pseudomonadati</taxon>
        <taxon>Pseudomonadota</taxon>
        <taxon>Hydrogenophilia</taxon>
        <taxon>Hydrogenophilia incertae sedis</taxon>
        <taxon>Pelomicrobium</taxon>
    </lineage>
</organism>
<dbReference type="Pfam" id="PF00691">
    <property type="entry name" value="OmpA"/>
    <property type="match status" value="1"/>
</dbReference>
<protein>
    <submittedName>
        <fullName evidence="4">OmpA family protein</fullName>
    </submittedName>
</protein>
<dbReference type="AlphaFoldDB" id="A0A5C7EII9"/>
<proteinExistence type="predicted"/>
<dbReference type="GO" id="GO:0016020">
    <property type="term" value="C:membrane"/>
    <property type="evidence" value="ECO:0007669"/>
    <property type="project" value="UniProtKB-UniRule"/>
</dbReference>
<keyword evidence="1" id="KW-0472">Membrane</keyword>
<dbReference type="InParanoid" id="A0A5C7EII9"/>
<evidence type="ECO:0000256" key="1">
    <source>
        <dbReference type="PROSITE-ProRule" id="PRU00473"/>
    </source>
</evidence>
<comment type="caution">
    <text evidence="4">The sequence shown here is derived from an EMBL/GenBank/DDBJ whole genome shotgun (WGS) entry which is preliminary data.</text>
</comment>
<name>A0A5C7EII9_9PROT</name>
<evidence type="ECO:0000313" key="4">
    <source>
        <dbReference type="EMBL" id="TXF11193.1"/>
    </source>
</evidence>
<feature type="domain" description="OmpA-like" evidence="3">
    <location>
        <begin position="81"/>
        <end position="195"/>
    </location>
</feature>
<evidence type="ECO:0000313" key="5">
    <source>
        <dbReference type="Proteomes" id="UP000321201"/>
    </source>
</evidence>
<reference evidence="4 5" key="1">
    <citation type="submission" date="2019-08" db="EMBL/GenBank/DDBJ databases">
        <title>Pelomicrobium methylotrophicum gen. nov., sp. nov. a moderately thermophilic, facultatively anaerobic, lithoautotrophic and methylotrophic bacterium isolated from a terrestrial mud volcano.</title>
        <authorList>
            <person name="Slobodkina G.B."/>
            <person name="Merkel A.Y."/>
            <person name="Slobodkin A.I."/>
        </authorList>
    </citation>
    <scope>NUCLEOTIDE SEQUENCE [LARGE SCALE GENOMIC DNA]</scope>
    <source>
        <strain evidence="4 5">SM250</strain>
    </source>
</reference>
<gene>
    <name evidence="4" type="ORF">FR698_11830</name>
</gene>
<dbReference type="InterPro" id="IPR050330">
    <property type="entry name" value="Bact_OuterMem_StrucFunc"/>
</dbReference>
<dbReference type="InterPro" id="IPR006665">
    <property type="entry name" value="OmpA-like"/>
</dbReference>
<keyword evidence="5" id="KW-1185">Reference proteome</keyword>
<dbReference type="Proteomes" id="UP000321201">
    <property type="component" value="Unassembled WGS sequence"/>
</dbReference>
<sequence>MNRKFALACVLPMVLAGCASNPALHEEITAPQKPSVGWVKQDWRICEEDACPKPTPKTVELSVPQMAVVVKPADPDKPSEPQVTNKREPVVVHFAFAKAIPVGDWKHALETIERQVTPSDSLLIKAYTDDVGSAQYNDRLARQRAEFVLSWLKARGVKNPIEVEARGKCCYVESNDTDAGRAANRRAEIHFVNTKEINR</sequence>
<dbReference type="CDD" id="cd07185">
    <property type="entry name" value="OmpA_C-like"/>
    <property type="match status" value="1"/>
</dbReference>
<dbReference type="OrthoDB" id="5289267at2"/>
<feature type="signal peptide" evidence="2">
    <location>
        <begin position="1"/>
        <end position="25"/>
    </location>
</feature>
<dbReference type="PROSITE" id="PS51123">
    <property type="entry name" value="OMPA_2"/>
    <property type="match status" value="1"/>
</dbReference>
<accession>A0A5C7EII9</accession>
<dbReference type="PANTHER" id="PTHR30329:SF21">
    <property type="entry name" value="LIPOPROTEIN YIAD-RELATED"/>
    <property type="match status" value="1"/>
</dbReference>
<evidence type="ECO:0000256" key="2">
    <source>
        <dbReference type="SAM" id="SignalP"/>
    </source>
</evidence>
<dbReference type="InterPro" id="IPR036737">
    <property type="entry name" value="OmpA-like_sf"/>
</dbReference>
<dbReference type="Gene3D" id="3.30.1330.60">
    <property type="entry name" value="OmpA-like domain"/>
    <property type="match status" value="1"/>
</dbReference>
<feature type="chain" id="PRO_5022758746" evidence="2">
    <location>
        <begin position="26"/>
        <end position="199"/>
    </location>
</feature>